<dbReference type="OrthoDB" id="37109at10239"/>
<evidence type="ECO:0000313" key="2">
    <source>
        <dbReference type="Proteomes" id="UP000033006"/>
    </source>
</evidence>
<keyword evidence="2" id="KW-1185">Reference proteome</keyword>
<dbReference type="KEGG" id="vg:26627290"/>
<accession>A0A0E3JJG7</accession>
<evidence type="ECO:0000313" key="1">
    <source>
        <dbReference type="EMBL" id="AKA61776.1"/>
    </source>
</evidence>
<dbReference type="RefSeq" id="YP_009200153.1">
    <property type="nucleotide sequence ID" value="NC_028818.1"/>
</dbReference>
<protein>
    <submittedName>
        <fullName evidence="1">Uncharacterized protein</fullName>
    </submittedName>
</protein>
<reference evidence="1 2" key="1">
    <citation type="submission" date="2015-03" db="EMBL/GenBank/DDBJ databases">
        <authorList>
            <person name="Phan H."/>
            <person name="Ton P."/>
            <person name="Bernal J.T."/>
            <person name="Kanani-Hendijani T.A."/>
            <person name="Munguia J."/>
            <person name="Olumba F.C."/>
            <person name="Orozco S."/>
            <person name="Gibbs Z.A."/>
            <person name="Donegan-Quick R."/>
            <person name="Visi D.K."/>
            <person name="Allen M.S."/>
            <person name="Hughes L.E."/>
            <person name="Bradley K.W."/>
            <person name="Asai D.J."/>
            <person name="Bowman C.A."/>
            <person name="Russell D.A."/>
            <person name="Pope W.H."/>
            <person name="Jacobs-Sera D."/>
            <person name="Hendrix R.W."/>
            <person name="Hatfull G.F."/>
        </authorList>
    </citation>
    <scope>NUCLEOTIDE SEQUENCE [LARGE SCALE GENOMIC DNA]</scope>
</reference>
<dbReference type="GeneID" id="26627290"/>
<sequence>MKQSARTARQIIKARRAEAKAHAKGLHTLTSHAIRAGVAEADASGVAGALRSKGKSLGVCGHTALMVRKTANGVRPVKGAKRYTKDEFRTLAAAYNPRAAKYVAAKAQLISY</sequence>
<dbReference type="Proteomes" id="UP000033006">
    <property type="component" value="Segment"/>
</dbReference>
<proteinExistence type="predicted"/>
<dbReference type="EMBL" id="KP876466">
    <property type="protein sequence ID" value="AKA61776.1"/>
    <property type="molecule type" value="Genomic_DNA"/>
</dbReference>
<organism evidence="1 2">
    <name type="scientific">Streptomyces phage TP1604</name>
    <dbReference type="NCBI Taxonomy" id="1636184"/>
    <lineage>
        <taxon>Viruses</taxon>
        <taxon>Duplodnaviria</taxon>
        <taxon>Heunggongvirae</taxon>
        <taxon>Uroviricota</taxon>
        <taxon>Caudoviricetes</taxon>
        <taxon>Woodruffvirus</taxon>
        <taxon>Woodruffvirus TP1604</taxon>
    </lineage>
</organism>
<name>A0A0E3JJG7_9CAUD</name>
<gene>
    <name evidence="1" type="ORF">SEA_TP1604_38</name>
</gene>